<evidence type="ECO:0000259" key="8">
    <source>
        <dbReference type="PROSITE" id="PS50850"/>
    </source>
</evidence>
<evidence type="ECO:0000256" key="5">
    <source>
        <dbReference type="ARBA" id="ARBA00022989"/>
    </source>
</evidence>
<evidence type="ECO:0000256" key="3">
    <source>
        <dbReference type="ARBA" id="ARBA00022475"/>
    </source>
</evidence>
<feature type="transmembrane region" description="Helical" evidence="7">
    <location>
        <begin position="44"/>
        <end position="64"/>
    </location>
</feature>
<keyword evidence="5 7" id="KW-1133">Transmembrane helix</keyword>
<dbReference type="EMBL" id="MOOV01000131">
    <property type="protein sequence ID" value="OUB98426.1"/>
    <property type="molecule type" value="Genomic_DNA"/>
</dbReference>
<comment type="caution">
    <text evidence="9">The sequence shown here is derived from an EMBL/GenBank/DDBJ whole genome shotgun (WGS) entry which is preliminary data.</text>
</comment>
<keyword evidence="4 7" id="KW-0812">Transmembrane</keyword>
<accession>A0A9X6N3B2</accession>
<dbReference type="PANTHER" id="PTHR23513">
    <property type="entry name" value="INTEGRAL MEMBRANE EFFLUX PROTEIN-RELATED"/>
    <property type="match status" value="1"/>
</dbReference>
<dbReference type="CDD" id="cd06173">
    <property type="entry name" value="MFS_MefA_like"/>
    <property type="match status" value="1"/>
</dbReference>
<organism evidence="9 10">
    <name type="scientific">Bacillus thuringiensis subsp. medellin</name>
    <dbReference type="NCBI Taxonomy" id="79672"/>
    <lineage>
        <taxon>Bacteria</taxon>
        <taxon>Bacillati</taxon>
        <taxon>Bacillota</taxon>
        <taxon>Bacilli</taxon>
        <taxon>Bacillales</taxon>
        <taxon>Bacillaceae</taxon>
        <taxon>Bacillus</taxon>
        <taxon>Bacillus cereus group</taxon>
    </lineage>
</organism>
<feature type="transmembrane region" description="Helical" evidence="7">
    <location>
        <begin position="281"/>
        <end position="303"/>
    </location>
</feature>
<dbReference type="InterPro" id="IPR036259">
    <property type="entry name" value="MFS_trans_sf"/>
</dbReference>
<feature type="transmembrane region" description="Helical" evidence="7">
    <location>
        <begin position="71"/>
        <end position="94"/>
    </location>
</feature>
<dbReference type="Gene3D" id="1.20.1250.20">
    <property type="entry name" value="MFS general substrate transporter like domains"/>
    <property type="match status" value="1"/>
</dbReference>
<feature type="domain" description="Major facilitator superfamily (MFS) profile" evidence="8">
    <location>
        <begin position="190"/>
        <end position="393"/>
    </location>
</feature>
<gene>
    <name evidence="9" type="ORF">BK784_16870</name>
</gene>
<feature type="transmembrane region" description="Helical" evidence="7">
    <location>
        <begin position="12"/>
        <end position="32"/>
    </location>
</feature>
<evidence type="ECO:0000256" key="4">
    <source>
        <dbReference type="ARBA" id="ARBA00022692"/>
    </source>
</evidence>
<comment type="subcellular location">
    <subcellularLocation>
        <location evidence="1">Cell membrane</location>
        <topology evidence="1">Multi-pass membrane protein</topology>
    </subcellularLocation>
</comment>
<feature type="transmembrane region" description="Helical" evidence="7">
    <location>
        <begin position="190"/>
        <end position="215"/>
    </location>
</feature>
<keyword evidence="6 7" id="KW-0472">Membrane</keyword>
<dbReference type="PROSITE" id="PS50850">
    <property type="entry name" value="MFS"/>
    <property type="match status" value="1"/>
</dbReference>
<keyword evidence="3" id="KW-1003">Cell membrane</keyword>
<feature type="transmembrane region" description="Helical" evidence="7">
    <location>
        <begin position="227"/>
        <end position="245"/>
    </location>
</feature>
<protein>
    <submittedName>
        <fullName evidence="9">MFS transporter</fullName>
    </submittedName>
</protein>
<evidence type="ECO:0000313" key="10">
    <source>
        <dbReference type="Proteomes" id="UP000195160"/>
    </source>
</evidence>
<dbReference type="InterPro" id="IPR020846">
    <property type="entry name" value="MFS_dom"/>
</dbReference>
<feature type="transmembrane region" description="Helical" evidence="7">
    <location>
        <begin position="128"/>
        <end position="156"/>
    </location>
</feature>
<dbReference type="PANTHER" id="PTHR23513:SF6">
    <property type="entry name" value="MAJOR FACILITATOR SUPERFAMILY ASSOCIATED DOMAIN-CONTAINING PROTEIN"/>
    <property type="match status" value="1"/>
</dbReference>
<feature type="transmembrane region" description="Helical" evidence="7">
    <location>
        <begin position="257"/>
        <end position="275"/>
    </location>
</feature>
<evidence type="ECO:0000256" key="2">
    <source>
        <dbReference type="ARBA" id="ARBA00022448"/>
    </source>
</evidence>
<name>A0A9X6N3B2_BACTV</name>
<dbReference type="InterPro" id="IPR010290">
    <property type="entry name" value="TM_effector"/>
</dbReference>
<dbReference type="GO" id="GO:0022857">
    <property type="term" value="F:transmembrane transporter activity"/>
    <property type="evidence" value="ECO:0007669"/>
    <property type="project" value="InterPro"/>
</dbReference>
<evidence type="ECO:0000256" key="7">
    <source>
        <dbReference type="SAM" id="Phobius"/>
    </source>
</evidence>
<sequence length="393" mass="42454">MMAVYILKANTLEVGIVTGLSFLPNFLIGFQAGAYVDRLSKKKIMILSQVLSALLLILLSVITITGYLNIIILYMFTFFLGCCGVFYSLAYYAYIPSIVETASLQKGNSRLELANGGVQTVGPGVGGLLIQALTVPFAILIDALSFIISIVLIWFVPNDRTIIQQTNNMPKDSIWVDVKEGIKFTFQHTILCPILISYVLSVIFIGLYQAISILYMLKVLDFSAKTIGIVIGVGNIGYILGALISNKLSKVVGLGKSVILSLGLYPIGFLIIGMAPKNHAIFWIVLGQLILSMGTPMYNVNVISLRQAITPNHLLARVGSVWRVFGRGFVPLGAVLGGVLGTFMGLRGAIIASAIGGFCALLPAIFSQLTKIKSIETASKFVVEENFNGELKT</sequence>
<evidence type="ECO:0000313" key="9">
    <source>
        <dbReference type="EMBL" id="OUB98426.1"/>
    </source>
</evidence>
<reference evidence="9 10" key="1">
    <citation type="submission" date="2016-10" db="EMBL/GenBank/DDBJ databases">
        <title>Comparative genomics of Bacillus thuringiensis reveals a path to pathogens against multiple invertebrate hosts.</title>
        <authorList>
            <person name="Zheng J."/>
            <person name="Gao Q."/>
            <person name="Liu H."/>
            <person name="Peng D."/>
            <person name="Ruan L."/>
            <person name="Sun M."/>
        </authorList>
    </citation>
    <scope>NUCLEOTIDE SEQUENCE [LARGE SCALE GENOMIC DNA]</scope>
    <source>
        <strain evidence="9">T30001</strain>
    </source>
</reference>
<evidence type="ECO:0000256" key="6">
    <source>
        <dbReference type="ARBA" id="ARBA00023136"/>
    </source>
</evidence>
<dbReference type="Pfam" id="PF05977">
    <property type="entry name" value="MFS_3"/>
    <property type="match status" value="1"/>
</dbReference>
<dbReference type="GO" id="GO:0005886">
    <property type="term" value="C:plasma membrane"/>
    <property type="evidence" value="ECO:0007669"/>
    <property type="project" value="UniProtKB-SubCell"/>
</dbReference>
<dbReference type="SUPFAM" id="SSF103473">
    <property type="entry name" value="MFS general substrate transporter"/>
    <property type="match status" value="1"/>
</dbReference>
<feature type="transmembrane region" description="Helical" evidence="7">
    <location>
        <begin position="349"/>
        <end position="366"/>
    </location>
</feature>
<keyword evidence="2" id="KW-0813">Transport</keyword>
<dbReference type="AlphaFoldDB" id="A0A9X6N3B2"/>
<feature type="transmembrane region" description="Helical" evidence="7">
    <location>
        <begin position="324"/>
        <end position="343"/>
    </location>
</feature>
<evidence type="ECO:0000256" key="1">
    <source>
        <dbReference type="ARBA" id="ARBA00004651"/>
    </source>
</evidence>
<proteinExistence type="predicted"/>
<dbReference type="Proteomes" id="UP000195160">
    <property type="component" value="Unassembled WGS sequence"/>
</dbReference>